<evidence type="ECO:0000313" key="4">
    <source>
        <dbReference type="EMBL" id="GAB17637.1"/>
    </source>
</evidence>
<dbReference type="Gene3D" id="3.90.180.10">
    <property type="entry name" value="Medium-chain alcohol dehydrogenases, catalytic domain"/>
    <property type="match status" value="1"/>
</dbReference>
<protein>
    <recommendedName>
        <fullName evidence="3">Alcohol dehydrogenase-like N-terminal domain-containing protein</fullName>
    </recommendedName>
</protein>
<gene>
    <name evidence="4" type="ORF">GOEFS_036_00760</name>
</gene>
<dbReference type="GO" id="GO:0070402">
    <property type="term" value="F:NADPH binding"/>
    <property type="evidence" value="ECO:0007669"/>
    <property type="project" value="TreeGrafter"/>
</dbReference>
<dbReference type="SUPFAM" id="SSF50129">
    <property type="entry name" value="GroES-like"/>
    <property type="match status" value="1"/>
</dbReference>
<organism evidence="4 5">
    <name type="scientific">Gordonia effusa NBRC 100432</name>
    <dbReference type="NCBI Taxonomy" id="1077974"/>
    <lineage>
        <taxon>Bacteria</taxon>
        <taxon>Bacillati</taxon>
        <taxon>Actinomycetota</taxon>
        <taxon>Actinomycetes</taxon>
        <taxon>Mycobacteriales</taxon>
        <taxon>Gordoniaceae</taxon>
        <taxon>Gordonia</taxon>
    </lineage>
</organism>
<dbReference type="InterPro" id="IPR011032">
    <property type="entry name" value="GroES-like_sf"/>
</dbReference>
<keyword evidence="2" id="KW-0560">Oxidoreductase</keyword>
<evidence type="ECO:0000256" key="1">
    <source>
        <dbReference type="ARBA" id="ARBA00022857"/>
    </source>
</evidence>
<dbReference type="RefSeq" id="WP_007316975.1">
    <property type="nucleotide sequence ID" value="NZ_BAEH01000036.1"/>
</dbReference>
<keyword evidence="5" id="KW-1185">Reference proteome</keyword>
<dbReference type="Gene3D" id="3.40.50.720">
    <property type="entry name" value="NAD(P)-binding Rossmann-like Domain"/>
    <property type="match status" value="1"/>
</dbReference>
<comment type="caution">
    <text evidence="4">The sequence shown here is derived from an EMBL/GenBank/DDBJ whole genome shotgun (WGS) entry which is preliminary data.</text>
</comment>
<dbReference type="eggNOG" id="COG0604">
    <property type="taxonomic scope" value="Bacteria"/>
</dbReference>
<feature type="domain" description="Alcohol dehydrogenase-like N-terminal" evidence="3">
    <location>
        <begin position="26"/>
        <end position="119"/>
    </location>
</feature>
<reference evidence="4 5" key="1">
    <citation type="submission" date="2011-12" db="EMBL/GenBank/DDBJ databases">
        <title>Whole genome shotgun sequence of Gordonia effusa NBRC 100432.</title>
        <authorList>
            <person name="Yoshida I."/>
            <person name="Takarada H."/>
            <person name="Hosoyama A."/>
            <person name="Tsuchikane K."/>
            <person name="Katsumata H."/>
            <person name="Yamazaki S."/>
            <person name="Fujita N."/>
        </authorList>
    </citation>
    <scope>NUCLEOTIDE SEQUENCE [LARGE SCALE GENOMIC DNA]</scope>
    <source>
        <strain evidence="4 5">NBRC 100432</strain>
    </source>
</reference>
<name>H0QXT6_9ACTN</name>
<dbReference type="SUPFAM" id="SSF51735">
    <property type="entry name" value="NAD(P)-binding Rossmann-fold domains"/>
    <property type="match status" value="1"/>
</dbReference>
<sequence length="189" mass="18879">MRAAIINSPGGPEQIEIIEVAPPIPGPGETLLKVAAAAINPVDLATRAGVFHQAGVITSVGSIGLGWDVAGAVVAHGPDVEDAIPVGTRVAALAVGMDRPLGSHADYVIVPASSVAVIPNEISDVDAASIPLNTLTAAQALDIFGAARDRTLLITGAAGAVGCYAAQLATALGWRVTGLARRTDAALLT</sequence>
<dbReference type="PANTHER" id="PTHR48106">
    <property type="entry name" value="QUINONE OXIDOREDUCTASE PIG3-RELATED"/>
    <property type="match status" value="1"/>
</dbReference>
<dbReference type="GO" id="GO:0016651">
    <property type="term" value="F:oxidoreductase activity, acting on NAD(P)H"/>
    <property type="evidence" value="ECO:0007669"/>
    <property type="project" value="TreeGrafter"/>
</dbReference>
<evidence type="ECO:0000259" key="3">
    <source>
        <dbReference type="Pfam" id="PF08240"/>
    </source>
</evidence>
<accession>H0QXT6</accession>
<dbReference type="Pfam" id="PF08240">
    <property type="entry name" value="ADH_N"/>
    <property type="match status" value="1"/>
</dbReference>
<evidence type="ECO:0000313" key="5">
    <source>
        <dbReference type="Proteomes" id="UP000035034"/>
    </source>
</evidence>
<dbReference type="AlphaFoldDB" id="H0QXT6"/>
<keyword evidence="1" id="KW-0521">NADP</keyword>
<dbReference type="Proteomes" id="UP000035034">
    <property type="component" value="Unassembled WGS sequence"/>
</dbReference>
<dbReference type="InterPro" id="IPR013154">
    <property type="entry name" value="ADH-like_N"/>
</dbReference>
<dbReference type="EMBL" id="BAEH01000036">
    <property type="protein sequence ID" value="GAB17637.1"/>
    <property type="molecule type" value="Genomic_DNA"/>
</dbReference>
<proteinExistence type="predicted"/>
<dbReference type="STRING" id="1077974.GOEFS_036_00760"/>
<dbReference type="InterPro" id="IPR036291">
    <property type="entry name" value="NAD(P)-bd_dom_sf"/>
</dbReference>
<evidence type="ECO:0000256" key="2">
    <source>
        <dbReference type="ARBA" id="ARBA00023002"/>
    </source>
</evidence>